<dbReference type="PANTHER" id="PTHR35814">
    <property type="match status" value="1"/>
</dbReference>
<feature type="transmembrane region" description="Helical" evidence="5">
    <location>
        <begin position="108"/>
        <end position="129"/>
    </location>
</feature>
<evidence type="ECO:0000256" key="4">
    <source>
        <dbReference type="ARBA" id="ARBA00023136"/>
    </source>
</evidence>
<evidence type="ECO:0000256" key="2">
    <source>
        <dbReference type="ARBA" id="ARBA00022692"/>
    </source>
</evidence>
<keyword evidence="4 5" id="KW-0472">Membrane</keyword>
<keyword evidence="2 5" id="KW-0812">Transmembrane</keyword>
<dbReference type="Pfam" id="PF01124">
    <property type="entry name" value="MAPEG"/>
    <property type="match status" value="1"/>
</dbReference>
<dbReference type="AlphaFoldDB" id="A0A1I5PQ89"/>
<name>A0A1I5PQ89_9SPHN</name>
<comment type="subcellular location">
    <subcellularLocation>
        <location evidence="1">Membrane</location>
    </subcellularLocation>
</comment>
<organism evidence="6 7">
    <name type="scientific">Qipengyuania nanhaisediminis</name>
    <dbReference type="NCBI Taxonomy" id="604088"/>
    <lineage>
        <taxon>Bacteria</taxon>
        <taxon>Pseudomonadati</taxon>
        <taxon>Pseudomonadota</taxon>
        <taxon>Alphaproteobacteria</taxon>
        <taxon>Sphingomonadales</taxon>
        <taxon>Erythrobacteraceae</taxon>
        <taxon>Qipengyuania</taxon>
    </lineage>
</organism>
<evidence type="ECO:0000256" key="3">
    <source>
        <dbReference type="ARBA" id="ARBA00022989"/>
    </source>
</evidence>
<keyword evidence="7" id="KW-1185">Reference proteome</keyword>
<sequence length="132" mass="13942">MGLFLPVTLTAAAAAALINLWLAVRVGQMRGATKTIHGDDGGGPLTRRMRAQLNFVENTPFVLVLIAAIEISGKGAPWLAWVAGIYMLGRVAHGMGMDAETGTKPRMIGTLITMLTLLGLAVMATLIAMRVI</sequence>
<keyword evidence="3 5" id="KW-1133">Transmembrane helix</keyword>
<reference evidence="7" key="1">
    <citation type="submission" date="2016-10" db="EMBL/GenBank/DDBJ databases">
        <authorList>
            <person name="Varghese N."/>
            <person name="Submissions S."/>
        </authorList>
    </citation>
    <scope>NUCLEOTIDE SEQUENCE [LARGE SCALE GENOMIC DNA]</scope>
    <source>
        <strain evidence="7">CGMCC 1.7715</strain>
    </source>
</reference>
<gene>
    <name evidence="6" type="ORF">SAMN04488060_2576</name>
</gene>
<feature type="transmembrane region" description="Helical" evidence="5">
    <location>
        <begin position="6"/>
        <end position="24"/>
    </location>
</feature>
<accession>A0A1I5PQ89</accession>
<dbReference type="STRING" id="604088.SAMN04488060_2576"/>
<evidence type="ECO:0008006" key="8">
    <source>
        <dbReference type="Google" id="ProtNLM"/>
    </source>
</evidence>
<proteinExistence type="predicted"/>
<evidence type="ECO:0000256" key="1">
    <source>
        <dbReference type="ARBA" id="ARBA00004370"/>
    </source>
</evidence>
<evidence type="ECO:0000313" key="6">
    <source>
        <dbReference type="EMBL" id="SFP36302.1"/>
    </source>
</evidence>
<dbReference type="Proteomes" id="UP000199331">
    <property type="component" value="Unassembled WGS sequence"/>
</dbReference>
<protein>
    <recommendedName>
        <fullName evidence="8">MAPEG family protein</fullName>
    </recommendedName>
</protein>
<dbReference type="GO" id="GO:0016020">
    <property type="term" value="C:membrane"/>
    <property type="evidence" value="ECO:0007669"/>
    <property type="project" value="UniProtKB-SubCell"/>
</dbReference>
<evidence type="ECO:0000256" key="5">
    <source>
        <dbReference type="SAM" id="Phobius"/>
    </source>
</evidence>
<feature type="transmembrane region" description="Helical" evidence="5">
    <location>
        <begin position="55"/>
        <end position="72"/>
    </location>
</feature>
<dbReference type="PANTHER" id="PTHR35814:SF1">
    <property type="entry name" value="GLUTATHIONE S-TRANSFERASE-RELATED"/>
    <property type="match status" value="1"/>
</dbReference>
<dbReference type="EMBL" id="FOWZ01000004">
    <property type="protein sequence ID" value="SFP36302.1"/>
    <property type="molecule type" value="Genomic_DNA"/>
</dbReference>
<evidence type="ECO:0000313" key="7">
    <source>
        <dbReference type="Proteomes" id="UP000199331"/>
    </source>
</evidence>
<dbReference type="InterPro" id="IPR001129">
    <property type="entry name" value="Membr-assoc_MAPEG"/>
</dbReference>
<dbReference type="InterPro" id="IPR023352">
    <property type="entry name" value="MAPEG-like_dom_sf"/>
</dbReference>
<dbReference type="Gene3D" id="1.20.120.550">
    <property type="entry name" value="Membrane associated eicosanoid/glutathione metabolism-like domain"/>
    <property type="match status" value="1"/>
</dbReference>
<dbReference type="SUPFAM" id="SSF161084">
    <property type="entry name" value="MAPEG domain-like"/>
    <property type="match status" value="1"/>
</dbReference>
<dbReference type="RefSeq" id="WP_177201907.1">
    <property type="nucleotide sequence ID" value="NZ_FOWZ01000004.1"/>
</dbReference>